<dbReference type="STRING" id="1064592.G0VDF7"/>
<evidence type="ECO:0000256" key="18">
    <source>
        <dbReference type="ARBA" id="ARBA00041230"/>
    </source>
</evidence>
<dbReference type="FunCoup" id="G0VDF7">
    <property type="interactions" value="317"/>
</dbReference>
<dbReference type="Proteomes" id="UP000001640">
    <property type="component" value="Chromosome 3"/>
</dbReference>
<reference key="2">
    <citation type="submission" date="2011-08" db="EMBL/GenBank/DDBJ databases">
        <title>Genome sequence of Naumovozyma castellii.</title>
        <authorList>
            <person name="Gordon J.L."/>
            <person name="Armisen D."/>
            <person name="Proux-Wera E."/>
            <person name="OhEigeartaigh S.S."/>
            <person name="Byrne K.P."/>
            <person name="Wolfe K.H."/>
        </authorList>
    </citation>
    <scope>NUCLEOTIDE SEQUENCE</scope>
    <source>
        <strain>Type strain:CBS 4309</strain>
    </source>
</reference>
<evidence type="ECO:0000256" key="19">
    <source>
        <dbReference type="PROSITE-ProRule" id="PRU00175"/>
    </source>
</evidence>
<keyword evidence="8" id="KW-0808">Transferase</keyword>
<accession>G0VDF7</accession>
<keyword evidence="13" id="KW-0862">Zinc</keyword>
<organism evidence="21 22">
    <name type="scientific">Naumovozyma castellii</name>
    <name type="common">Yeast</name>
    <name type="synonym">Saccharomyces castellii</name>
    <dbReference type="NCBI Taxonomy" id="27288"/>
    <lineage>
        <taxon>Eukaryota</taxon>
        <taxon>Fungi</taxon>
        <taxon>Dikarya</taxon>
        <taxon>Ascomycota</taxon>
        <taxon>Saccharomycotina</taxon>
        <taxon>Saccharomycetes</taxon>
        <taxon>Saccharomycetales</taxon>
        <taxon>Saccharomycetaceae</taxon>
        <taxon>Naumovozyma</taxon>
    </lineage>
</organism>
<evidence type="ECO:0000256" key="13">
    <source>
        <dbReference type="ARBA" id="ARBA00022833"/>
    </source>
</evidence>
<comment type="catalytic activity">
    <reaction evidence="1">
        <text>S-ubiquitinyl-[E2 ubiquitin-conjugating enzyme]-L-cysteine + [acceptor protein]-L-lysine = [E2 ubiquitin-conjugating enzyme]-L-cysteine + N(6)-ubiquitinyl-[acceptor protein]-L-lysine.</text>
        <dbReference type="EC" id="2.3.2.27"/>
    </reaction>
</comment>
<keyword evidence="22" id="KW-1185">Reference proteome</keyword>
<feature type="domain" description="RING-type" evidence="20">
    <location>
        <begin position="280"/>
        <end position="318"/>
    </location>
</feature>
<evidence type="ECO:0000256" key="14">
    <source>
        <dbReference type="ARBA" id="ARBA00022927"/>
    </source>
</evidence>
<keyword evidence="10" id="KW-0479">Metal-binding</keyword>
<dbReference type="InterPro" id="IPR006845">
    <property type="entry name" value="Pex_N"/>
</dbReference>
<evidence type="ECO:0000256" key="12">
    <source>
        <dbReference type="ARBA" id="ARBA00022786"/>
    </source>
</evidence>
<keyword evidence="9" id="KW-0812">Transmembrane</keyword>
<dbReference type="GO" id="GO:1990429">
    <property type="term" value="C:peroxisomal importomer complex"/>
    <property type="evidence" value="ECO:0007669"/>
    <property type="project" value="EnsemblFungi"/>
</dbReference>
<dbReference type="OMA" id="YCDVVQL"/>
<reference evidence="21 22" key="1">
    <citation type="journal article" date="2011" name="Proc. Natl. Acad. Sci. U.S.A.">
        <title>Evolutionary erosion of yeast sex chromosomes by mating-type switching accidents.</title>
        <authorList>
            <person name="Gordon J.L."/>
            <person name="Armisen D."/>
            <person name="Proux-Wera E."/>
            <person name="Oheigeartaigh S.S."/>
            <person name="Byrne K.P."/>
            <person name="Wolfe K.H."/>
        </authorList>
    </citation>
    <scope>NUCLEOTIDE SEQUENCE [LARGE SCALE GENOMIC DNA]</scope>
    <source>
        <strain evidence="22">ATCC 76901 / BCRC 22586 / CBS 4309 / NBRC 1992 / NRRL Y-12630</strain>
    </source>
</reference>
<keyword evidence="17" id="KW-0576">Peroxisome</keyword>
<dbReference type="GeneID" id="96903100"/>
<evidence type="ECO:0000256" key="6">
    <source>
        <dbReference type="ARBA" id="ARBA00022448"/>
    </source>
</evidence>
<dbReference type="EC" id="2.3.2.27" evidence="5"/>
<dbReference type="PROSITE" id="PS50089">
    <property type="entry name" value="ZF_RING_2"/>
    <property type="match status" value="1"/>
</dbReference>
<evidence type="ECO:0000256" key="11">
    <source>
        <dbReference type="ARBA" id="ARBA00022771"/>
    </source>
</evidence>
<dbReference type="InterPro" id="IPR017907">
    <property type="entry name" value="Znf_RING_CS"/>
</dbReference>
<evidence type="ECO:0000256" key="7">
    <source>
        <dbReference type="ARBA" id="ARBA00022593"/>
    </source>
</evidence>
<dbReference type="Pfam" id="PF13639">
    <property type="entry name" value="zf-RING_2"/>
    <property type="match status" value="1"/>
</dbReference>
<evidence type="ECO:0000313" key="22">
    <source>
        <dbReference type="Proteomes" id="UP000001640"/>
    </source>
</evidence>
<dbReference type="GO" id="GO:0005778">
    <property type="term" value="C:peroxisomal membrane"/>
    <property type="evidence" value="ECO:0007669"/>
    <property type="project" value="UniProtKB-SubCell"/>
</dbReference>
<dbReference type="OrthoDB" id="6270329at2759"/>
<comment type="pathway">
    <text evidence="3">Protein modification; protein ubiquitination.</text>
</comment>
<dbReference type="GO" id="GO:0006515">
    <property type="term" value="P:protein quality control for misfolded or incompletely synthesized proteins"/>
    <property type="evidence" value="ECO:0007669"/>
    <property type="project" value="EnsemblFungi"/>
</dbReference>
<gene>
    <name evidence="21" type="primary">NCAS0C05290</name>
    <name evidence="21" type="ordered locus">NCAS_0C05290</name>
</gene>
<dbReference type="HOGENOM" id="CLU_041707_2_0_1"/>
<dbReference type="InterPro" id="IPR025654">
    <property type="entry name" value="PEX2/10"/>
</dbReference>
<evidence type="ECO:0000256" key="10">
    <source>
        <dbReference type="ARBA" id="ARBA00022723"/>
    </source>
</evidence>
<keyword evidence="12" id="KW-0833">Ubl conjugation pathway</keyword>
<dbReference type="PANTHER" id="PTHR23350:SF0">
    <property type="entry name" value="PEROXISOME BIOGENESIS FACTOR 10"/>
    <property type="match status" value="1"/>
</dbReference>
<comment type="similarity">
    <text evidence="4">Belongs to the pex2/pex10/pex12 family.</text>
</comment>
<dbReference type="GO" id="GO:0061630">
    <property type="term" value="F:ubiquitin protein ligase activity"/>
    <property type="evidence" value="ECO:0007669"/>
    <property type="project" value="UniProtKB-EC"/>
</dbReference>
<dbReference type="InParanoid" id="G0VDF7"/>
<dbReference type="GO" id="GO:0000151">
    <property type="term" value="C:ubiquitin ligase complex"/>
    <property type="evidence" value="ECO:0007669"/>
    <property type="project" value="EnsemblFungi"/>
</dbReference>
<dbReference type="PROSITE" id="PS00518">
    <property type="entry name" value="ZF_RING_1"/>
    <property type="match status" value="1"/>
</dbReference>
<evidence type="ECO:0000256" key="2">
    <source>
        <dbReference type="ARBA" id="ARBA00004585"/>
    </source>
</evidence>
<evidence type="ECO:0000259" key="20">
    <source>
        <dbReference type="PROSITE" id="PS50089"/>
    </source>
</evidence>
<dbReference type="GO" id="GO:0016562">
    <property type="term" value="P:protein import into peroxisome matrix, receptor recycling"/>
    <property type="evidence" value="ECO:0007669"/>
    <property type="project" value="EnsemblFungi"/>
</dbReference>
<keyword evidence="6" id="KW-0813">Transport</keyword>
<evidence type="ECO:0000256" key="16">
    <source>
        <dbReference type="ARBA" id="ARBA00023136"/>
    </source>
</evidence>
<dbReference type="CDD" id="cd16527">
    <property type="entry name" value="RING-HC_PEX10"/>
    <property type="match status" value="1"/>
</dbReference>
<evidence type="ECO:0000256" key="3">
    <source>
        <dbReference type="ARBA" id="ARBA00004906"/>
    </source>
</evidence>
<dbReference type="GO" id="GO:0008320">
    <property type="term" value="F:protein transmembrane transporter activity"/>
    <property type="evidence" value="ECO:0007669"/>
    <property type="project" value="EnsemblFungi"/>
</dbReference>
<dbReference type="GO" id="GO:0043161">
    <property type="term" value="P:proteasome-mediated ubiquitin-dependent protein catabolic process"/>
    <property type="evidence" value="ECO:0007669"/>
    <property type="project" value="EnsemblFungi"/>
</dbReference>
<evidence type="ECO:0000256" key="15">
    <source>
        <dbReference type="ARBA" id="ARBA00022989"/>
    </source>
</evidence>
<proteinExistence type="inferred from homology"/>
<evidence type="ECO:0000256" key="4">
    <source>
        <dbReference type="ARBA" id="ARBA00008704"/>
    </source>
</evidence>
<dbReference type="GO" id="GO:0000209">
    <property type="term" value="P:protein polyubiquitination"/>
    <property type="evidence" value="ECO:0007669"/>
    <property type="project" value="EnsemblFungi"/>
</dbReference>
<dbReference type="KEGG" id="ncs:NCAS_0C05290"/>
<dbReference type="GO" id="GO:0044721">
    <property type="term" value="P:protein import into peroxisome matrix, substrate release"/>
    <property type="evidence" value="ECO:0007669"/>
    <property type="project" value="EnsemblFungi"/>
</dbReference>
<dbReference type="RefSeq" id="XP_003675883.1">
    <property type="nucleotide sequence ID" value="XM_003675835.1"/>
</dbReference>
<dbReference type="GO" id="GO:0008270">
    <property type="term" value="F:zinc ion binding"/>
    <property type="evidence" value="ECO:0007669"/>
    <property type="project" value="UniProtKB-KW"/>
</dbReference>
<dbReference type="eggNOG" id="KOG0317">
    <property type="taxonomic scope" value="Eukaryota"/>
</dbReference>
<dbReference type="SUPFAM" id="SSF57850">
    <property type="entry name" value="RING/U-box"/>
    <property type="match status" value="1"/>
</dbReference>
<keyword evidence="11 19" id="KW-0863">Zinc-finger</keyword>
<dbReference type="SMART" id="SM00184">
    <property type="entry name" value="RING"/>
    <property type="match status" value="1"/>
</dbReference>
<protein>
    <recommendedName>
        <fullName evidence="5">RING-type E3 ubiquitin transferase</fullName>
        <ecNumber evidence="5">2.3.2.27</ecNumber>
    </recommendedName>
    <alternativeName>
        <fullName evidence="18">Peroxin-10</fullName>
    </alternativeName>
</protein>
<dbReference type="Pfam" id="PF04757">
    <property type="entry name" value="Pex2_Pex12"/>
    <property type="match status" value="1"/>
</dbReference>
<evidence type="ECO:0000256" key="1">
    <source>
        <dbReference type="ARBA" id="ARBA00000900"/>
    </source>
</evidence>
<sequence length="330" mass="37755">MTDNNDEGKDAGSSSLALPFADAPTIVQAHQKDLQIESILTEKLTTLLTSLKGQLFTNTYPKEISIAVKLLYLTLTTFRGRRTLGEEYVDLIYVDRKGTGLVKRYRKLLFILSYTLGPYLITKVYNKLCAKIYANEEDENRKKISLKQVLSAIVETHLVLFYFKGAYYEISKRLFGLRYSIGHEPSANEAQTREQSTNTYKLLGNIMLLQQTAEVLPICKGWFKSYYSKDEKGTLTNEKQSQGDIQAGILTRIPNESEVNHLNLSDKEIFPFIPEDARKCILCLAYMTDPSCSPCGHIFCWECILDWCKERPECPLCRQECQIQQILPLR</sequence>
<evidence type="ECO:0000256" key="5">
    <source>
        <dbReference type="ARBA" id="ARBA00012483"/>
    </source>
</evidence>
<dbReference type="Gene3D" id="3.30.40.10">
    <property type="entry name" value="Zinc/RING finger domain, C3HC4 (zinc finger)"/>
    <property type="match status" value="1"/>
</dbReference>
<evidence type="ECO:0000256" key="8">
    <source>
        <dbReference type="ARBA" id="ARBA00022679"/>
    </source>
</evidence>
<dbReference type="InterPro" id="IPR013083">
    <property type="entry name" value="Znf_RING/FYVE/PHD"/>
</dbReference>
<keyword evidence="14" id="KW-0653">Protein transport</keyword>
<dbReference type="InterPro" id="IPR001841">
    <property type="entry name" value="Znf_RING"/>
</dbReference>
<keyword evidence="15" id="KW-1133">Transmembrane helix</keyword>
<name>G0VDF7_NAUCA</name>
<dbReference type="AlphaFoldDB" id="G0VDF7"/>
<keyword evidence="7" id="KW-0962">Peroxisome biogenesis</keyword>
<dbReference type="EMBL" id="HE576754">
    <property type="protein sequence ID" value="CCC69519.1"/>
    <property type="molecule type" value="Genomic_DNA"/>
</dbReference>
<dbReference type="PANTHER" id="PTHR23350">
    <property type="entry name" value="PEROXISOME ASSEMBLY PROTEIN 10"/>
    <property type="match status" value="1"/>
</dbReference>
<keyword evidence="16" id="KW-0472">Membrane</keyword>
<evidence type="ECO:0000256" key="17">
    <source>
        <dbReference type="ARBA" id="ARBA00023140"/>
    </source>
</evidence>
<evidence type="ECO:0000313" key="21">
    <source>
        <dbReference type="EMBL" id="CCC69519.1"/>
    </source>
</evidence>
<comment type="subcellular location">
    <subcellularLocation>
        <location evidence="2">Peroxisome membrane</location>
        <topology evidence="2">Multi-pass membrane protein</topology>
    </subcellularLocation>
</comment>
<evidence type="ECO:0000256" key="9">
    <source>
        <dbReference type="ARBA" id="ARBA00022692"/>
    </source>
</evidence>